<evidence type="ECO:0000256" key="4">
    <source>
        <dbReference type="ARBA" id="ARBA00024195"/>
    </source>
</evidence>
<feature type="chain" id="PRO_5036209542" evidence="7">
    <location>
        <begin position="23"/>
        <end position="1389"/>
    </location>
</feature>
<dbReference type="CDD" id="cd00033">
    <property type="entry name" value="CCP"/>
    <property type="match status" value="1"/>
</dbReference>
<dbReference type="SMART" id="SM00369">
    <property type="entry name" value="LRR_TYP"/>
    <property type="match status" value="6"/>
</dbReference>
<dbReference type="SUPFAM" id="SSF52058">
    <property type="entry name" value="L domain-like"/>
    <property type="match status" value="2"/>
</dbReference>
<dbReference type="OrthoDB" id="61906at2759"/>
<dbReference type="SMART" id="SM00020">
    <property type="entry name" value="Tryp_SPc"/>
    <property type="match status" value="2"/>
</dbReference>
<dbReference type="InterPro" id="IPR003591">
    <property type="entry name" value="Leu-rich_rpt_typical-subtyp"/>
</dbReference>
<dbReference type="InterPro" id="IPR001611">
    <property type="entry name" value="Leu-rich_rpt"/>
</dbReference>
<dbReference type="PROSITE" id="PS00135">
    <property type="entry name" value="TRYPSIN_SER"/>
    <property type="match status" value="1"/>
</dbReference>
<dbReference type="EMBL" id="LR900132">
    <property type="protein sequence ID" value="CAD7244334.1"/>
    <property type="molecule type" value="Genomic_DNA"/>
</dbReference>
<dbReference type="InterPro" id="IPR043504">
    <property type="entry name" value="Peptidase_S1_PA_chymotrypsin"/>
</dbReference>
<dbReference type="InterPro" id="IPR033116">
    <property type="entry name" value="TRYPSIN_SER"/>
</dbReference>
<dbReference type="EMBL" id="CAJPEV010000615">
    <property type="protein sequence ID" value="CAG0886943.1"/>
    <property type="molecule type" value="Genomic_DNA"/>
</dbReference>
<feature type="domain" description="Peptidase S1" evidence="8">
    <location>
        <begin position="477"/>
        <end position="745"/>
    </location>
</feature>
<dbReference type="PROSITE" id="PS50923">
    <property type="entry name" value="SUSHI"/>
    <property type="match status" value="1"/>
</dbReference>
<dbReference type="InterPro" id="IPR025875">
    <property type="entry name" value="Leu-rich_rpt_4"/>
</dbReference>
<comment type="similarity">
    <text evidence="4">Belongs to the peptidase S1 family. CLIP subfamily.</text>
</comment>
<dbReference type="InterPro" id="IPR018114">
    <property type="entry name" value="TRYPSIN_HIS"/>
</dbReference>
<name>A0A7R9A1M3_9CRUS</name>
<dbReference type="FunFam" id="2.40.10.10:FF:000068">
    <property type="entry name" value="transmembrane protease serine 2"/>
    <property type="match status" value="1"/>
</dbReference>
<keyword evidence="11" id="KW-1185">Reference proteome</keyword>
<evidence type="ECO:0000313" key="10">
    <source>
        <dbReference type="EMBL" id="CAD7244334.1"/>
    </source>
</evidence>
<evidence type="ECO:0000259" key="8">
    <source>
        <dbReference type="PROSITE" id="PS50240"/>
    </source>
</evidence>
<evidence type="ECO:0000256" key="2">
    <source>
        <dbReference type="ARBA" id="ARBA00022737"/>
    </source>
</evidence>
<dbReference type="Pfam" id="PF00084">
    <property type="entry name" value="Sushi"/>
    <property type="match status" value="1"/>
</dbReference>
<dbReference type="InterPro" id="IPR051487">
    <property type="entry name" value="Ser/Thr_Proteases_Immune/Dev"/>
</dbReference>
<dbReference type="SMART" id="SM00032">
    <property type="entry name" value="CCP"/>
    <property type="match status" value="1"/>
</dbReference>
<proteinExistence type="inferred from homology"/>
<dbReference type="PROSITE" id="PS51450">
    <property type="entry name" value="LRR"/>
    <property type="match status" value="1"/>
</dbReference>
<dbReference type="Gene3D" id="2.40.10.10">
    <property type="entry name" value="Trypsin-like serine proteases"/>
    <property type="match status" value="3"/>
</dbReference>
<dbReference type="InterPro" id="IPR009003">
    <property type="entry name" value="Peptidase_S1_PA"/>
</dbReference>
<dbReference type="PROSITE" id="PS50240">
    <property type="entry name" value="TRYPSIN_DOM"/>
    <property type="match status" value="2"/>
</dbReference>
<dbReference type="GO" id="GO:0004252">
    <property type="term" value="F:serine-type endopeptidase activity"/>
    <property type="evidence" value="ECO:0007669"/>
    <property type="project" value="InterPro"/>
</dbReference>
<evidence type="ECO:0000256" key="7">
    <source>
        <dbReference type="SAM" id="SignalP"/>
    </source>
</evidence>
<dbReference type="Gene3D" id="3.80.10.10">
    <property type="entry name" value="Ribonuclease Inhibitor"/>
    <property type="match status" value="2"/>
</dbReference>
<dbReference type="Pfam" id="PF00089">
    <property type="entry name" value="Trypsin"/>
    <property type="match status" value="2"/>
</dbReference>
<sequence>MMTKSYTFLCASILSLIPSVIGHQYCPDWKKIINKDYTQQAAQRPVVQREPCRCTKSPDGDVTVDCSKARTGWEIREAFHDASWPSTQLWRFEMRSNTDVDVFPENAFQSISFESIYMYGTVVKAIDPSAVLASKDKLVRLEILFSRLEGFPVEILPQLPGLRDLDLSNNRLTSVPALQSQSLEELYLQSNNISRLEEAGWVTPKLRMFFLYGNPLSVFPSAVIKSLERLEEFRCGECNLGPILSSGLIEFRSQSLKAVSFSGNGISRVEPGAIAGLTPNTSVSLQANEIAILHEESFRPILEVLSKGNGVLSLGEGMLTTGVITHELGGLTSSAVYVRVLPASRLTKETCWIEDRVRTDSGQQKYCWDAVLVDASDKILCSGAFIERQFVSTTASCFFYNSIGNSSAIDEVGGRNYTECVEHGKYVIGSIVTYACNQHYILRGSRIRTCTENGQWTGHVPFCEPECGRRVQPVALSAGGTPSDIGEWPWQVAIYDTKRAELICGGALIREQWVLTAAHCLTVAGTSRIGSRNDFLFYLGKHHRNNSLDDEFVQEKKASKIILQEDFSLQNFDSDIAIVKLMEPAVLTKRVQLICLPTLHDLSERNLQNGSRGWVAAWGFNGSDILSHVLTEVEIPVKSNPDCRRDTMDFTHDPSLTRTLTSNMFCAGHDKDTPLEAYQSVCPGDSGSPMVFHTHASLESRWQVEGIVSHFFSREACSMRRPGQYGIFTKVNRKFKMDQNTNVVELPEGALQNVSFERMNIRNSAVKTIHPSALLSSAETLSVLEIFSCHMESFPFDVLPRLTKLRALILPLNRFASVPPLRSGSLEELFLMWNKIMRLEKDGWATPKLRKLVLDGNPFSEFPSDVISGLERLEEFSCAECNLGPSLPSGFLNFRSETLKVVNLAWNKIARLESGAITGLTLETNVDLQHNNIAIFPKESFHAILQVLSRGSGILNVNSFSPEGGTPVGNTIQCDCHAEWLANDRLFKSIGGKCRNGIEFQKFSWNELECLQPCPYSCVQIGFFPLCNPETVILSKVEGCRSQELCCQPNFQSIAAAKTTTPRPTDCGLTPRPDVRTGNETEKDVLVEGETVPGSWPWTAALKTKDGEFVCGGTLVNSHSVLTAAHCVYMYVGHRSSLIIVLNLAVKYKTASPSDVFRRREDPGSFYVSLGDHDRLEPEAGQLDVKIRQIVIHPAFDIDTLRYDLAVVLLDNPAPFLNYPNIRPICLPKADERFDEAIREGVVVGWGLPQRGGLKVGPLSRKEKMTIVHIFPPEICSKVIGSLYDEETMICASSREGRVCNGDGGAGLATITRYTRHPREEPSKGRVPAGANEGACSRSPVFTLAGVTSWAKGSCDPKIPSGYVRLSASVMTWLSRTSAHGFFCAEPRR</sequence>
<evidence type="ECO:0000259" key="9">
    <source>
        <dbReference type="PROSITE" id="PS50923"/>
    </source>
</evidence>
<feature type="disulfide bond" evidence="5">
    <location>
        <begin position="436"/>
        <end position="463"/>
    </location>
</feature>
<protein>
    <submittedName>
        <fullName evidence="10">Uncharacterized protein</fullName>
    </submittedName>
</protein>
<keyword evidence="1" id="KW-0433">Leucine-rich repeat</keyword>
<reference evidence="10" key="1">
    <citation type="submission" date="2020-11" db="EMBL/GenBank/DDBJ databases">
        <authorList>
            <person name="Tran Van P."/>
        </authorList>
    </citation>
    <scope>NUCLEOTIDE SEQUENCE</scope>
</reference>
<feature type="domain" description="Sushi" evidence="9">
    <location>
        <begin position="395"/>
        <end position="465"/>
    </location>
</feature>
<organism evidence="10">
    <name type="scientific">Darwinula stevensoni</name>
    <dbReference type="NCBI Taxonomy" id="69355"/>
    <lineage>
        <taxon>Eukaryota</taxon>
        <taxon>Metazoa</taxon>
        <taxon>Ecdysozoa</taxon>
        <taxon>Arthropoda</taxon>
        <taxon>Crustacea</taxon>
        <taxon>Oligostraca</taxon>
        <taxon>Ostracoda</taxon>
        <taxon>Podocopa</taxon>
        <taxon>Podocopida</taxon>
        <taxon>Darwinulocopina</taxon>
        <taxon>Darwinuloidea</taxon>
        <taxon>Darwinulidae</taxon>
        <taxon>Darwinula</taxon>
    </lineage>
</organism>
<keyword evidence="2" id="KW-0677">Repeat</keyword>
<keyword evidence="6" id="KW-0645">Protease</keyword>
<keyword evidence="5" id="KW-0768">Sushi</keyword>
<accession>A0A7R9A1M3</accession>
<dbReference type="InterPro" id="IPR032675">
    <property type="entry name" value="LRR_dom_sf"/>
</dbReference>
<feature type="domain" description="Peptidase S1" evidence="8">
    <location>
        <begin position="1086"/>
        <end position="1379"/>
    </location>
</feature>
<dbReference type="InterPro" id="IPR000436">
    <property type="entry name" value="Sushi_SCR_CCP_dom"/>
</dbReference>
<evidence type="ECO:0000256" key="5">
    <source>
        <dbReference type="PROSITE-ProRule" id="PRU00302"/>
    </source>
</evidence>
<dbReference type="GO" id="GO:0006508">
    <property type="term" value="P:proteolysis"/>
    <property type="evidence" value="ECO:0007669"/>
    <property type="project" value="UniProtKB-KW"/>
</dbReference>
<comment type="caution">
    <text evidence="5">Lacks conserved residue(s) required for the propagation of feature annotation.</text>
</comment>
<dbReference type="Pfam" id="PF12799">
    <property type="entry name" value="LRR_4"/>
    <property type="match status" value="1"/>
</dbReference>
<dbReference type="InterPro" id="IPR001254">
    <property type="entry name" value="Trypsin_dom"/>
</dbReference>
<keyword evidence="6" id="KW-0720">Serine protease</keyword>
<evidence type="ECO:0000256" key="1">
    <source>
        <dbReference type="ARBA" id="ARBA00022614"/>
    </source>
</evidence>
<evidence type="ECO:0000256" key="6">
    <source>
        <dbReference type="RuleBase" id="RU363034"/>
    </source>
</evidence>
<evidence type="ECO:0000313" key="11">
    <source>
        <dbReference type="Proteomes" id="UP000677054"/>
    </source>
</evidence>
<dbReference type="PANTHER" id="PTHR24256">
    <property type="entry name" value="TRYPTASE-RELATED"/>
    <property type="match status" value="1"/>
</dbReference>
<evidence type="ECO:0000256" key="3">
    <source>
        <dbReference type="ARBA" id="ARBA00023157"/>
    </source>
</evidence>
<dbReference type="Proteomes" id="UP000677054">
    <property type="component" value="Unassembled WGS sequence"/>
</dbReference>
<keyword evidence="7" id="KW-0732">Signal</keyword>
<dbReference type="PRINTS" id="PR00722">
    <property type="entry name" value="CHYMOTRYPSIN"/>
</dbReference>
<dbReference type="Gene3D" id="2.10.70.10">
    <property type="entry name" value="Complement Module, domain 1"/>
    <property type="match status" value="1"/>
</dbReference>
<feature type="signal peptide" evidence="7">
    <location>
        <begin position="1"/>
        <end position="22"/>
    </location>
</feature>
<gene>
    <name evidence="10" type="ORF">DSTB1V02_LOCUS4232</name>
</gene>
<dbReference type="CDD" id="cd00190">
    <property type="entry name" value="Tryp_SPc"/>
    <property type="match status" value="2"/>
</dbReference>
<keyword evidence="3 5" id="KW-1015">Disulfide bond</keyword>
<keyword evidence="6" id="KW-0378">Hydrolase</keyword>
<dbReference type="InterPro" id="IPR001314">
    <property type="entry name" value="Peptidase_S1A"/>
</dbReference>
<dbReference type="SUPFAM" id="SSF50494">
    <property type="entry name" value="Trypsin-like serine proteases"/>
    <property type="match status" value="2"/>
</dbReference>
<dbReference type="PROSITE" id="PS00134">
    <property type="entry name" value="TRYPSIN_HIS"/>
    <property type="match status" value="2"/>
</dbReference>